<feature type="compositionally biased region" description="Low complexity" evidence="2">
    <location>
        <begin position="146"/>
        <end position="161"/>
    </location>
</feature>
<feature type="coiled-coil region" evidence="1">
    <location>
        <begin position="502"/>
        <end position="536"/>
    </location>
</feature>
<feature type="compositionally biased region" description="Polar residues" evidence="2">
    <location>
        <begin position="201"/>
        <end position="212"/>
    </location>
</feature>
<feature type="compositionally biased region" description="Acidic residues" evidence="2">
    <location>
        <begin position="313"/>
        <end position="323"/>
    </location>
</feature>
<keyword evidence="1" id="KW-0175">Coiled coil</keyword>
<dbReference type="Proteomes" id="UP001140453">
    <property type="component" value="Unassembled WGS sequence"/>
</dbReference>
<comment type="caution">
    <text evidence="4">The sequence shown here is derived from an EMBL/GenBank/DDBJ whole genome shotgun (WGS) entry which is preliminary data.</text>
</comment>
<feature type="domain" description="Inner kinetochore subunit AME1" evidence="3">
    <location>
        <begin position="432"/>
        <end position="623"/>
    </location>
</feature>
<evidence type="ECO:0000313" key="5">
    <source>
        <dbReference type="Proteomes" id="UP001140453"/>
    </source>
</evidence>
<reference evidence="4" key="1">
    <citation type="submission" date="2022-10" db="EMBL/GenBank/DDBJ databases">
        <title>Tapping the CABI collections for fungal endophytes: first genome assemblies for Collariella, Neodidymelliopsis, Ascochyta clinopodiicola, Didymella pomorum, Didymosphaeria variabile, Neocosmospora piperis and Neocucurbitaria cava.</title>
        <authorList>
            <person name="Hill R."/>
        </authorList>
    </citation>
    <scope>NUCLEOTIDE SEQUENCE</scope>
    <source>
        <strain evidence="4">IMI 355082</strain>
    </source>
</reference>
<name>A0A9W8YZ04_9PEZI</name>
<dbReference type="OrthoDB" id="5377952at2759"/>
<evidence type="ECO:0000256" key="1">
    <source>
        <dbReference type="SAM" id="Coils"/>
    </source>
</evidence>
<feature type="region of interest" description="Disordered" evidence="2">
    <location>
        <begin position="1"/>
        <end position="430"/>
    </location>
</feature>
<evidence type="ECO:0000259" key="3">
    <source>
        <dbReference type="Pfam" id="PF20994"/>
    </source>
</evidence>
<feature type="compositionally biased region" description="Basic and acidic residues" evidence="2">
    <location>
        <begin position="347"/>
        <end position="356"/>
    </location>
</feature>
<keyword evidence="5" id="KW-1185">Reference proteome</keyword>
<gene>
    <name evidence="4" type="ORF">N0V93_003285</name>
</gene>
<organism evidence="4 5">
    <name type="scientific">Gnomoniopsis smithogilvyi</name>
    <dbReference type="NCBI Taxonomy" id="1191159"/>
    <lineage>
        <taxon>Eukaryota</taxon>
        <taxon>Fungi</taxon>
        <taxon>Dikarya</taxon>
        <taxon>Ascomycota</taxon>
        <taxon>Pezizomycotina</taxon>
        <taxon>Sordariomycetes</taxon>
        <taxon>Sordariomycetidae</taxon>
        <taxon>Diaporthales</taxon>
        <taxon>Gnomoniaceae</taxon>
        <taxon>Gnomoniopsis</taxon>
    </lineage>
</organism>
<evidence type="ECO:0000313" key="4">
    <source>
        <dbReference type="EMBL" id="KAJ4394068.1"/>
    </source>
</evidence>
<feature type="compositionally biased region" description="Pro residues" evidence="2">
    <location>
        <begin position="53"/>
        <end position="63"/>
    </location>
</feature>
<sequence length="628" mass="68446">MDQTREDRMRQRMRGAARHQVQNADFGDLFSIAIPAPEPNTEPETESSKSPAEPTPEPTPAPLPVKRTSPNTSAKRRRLNSEGPVALVQTQAQPTLTRSSSANRSSRRARSPSNHPDPYDLENAPSTVHEDGDAMGTTPRSRVSMKRATGSARSAAAKSGAQNEAPPQSSPPKLLQGEEVTESPADEPGSGHRRRLRASGAVTSSALLQSAMRSVDDDTNNGYLQSSSPLSRKSRKSMAEAVASATSNRTGLRRSTRLSGSPVEEVNELSSDPPMVIEQAGGTRVSSEEATQEEPAPEVAEATVEHSTIIPNEEAEETQEVNDTDAALRLGRRRPRRSDLALSPELSPDRPEEPVAKRPRKSGLATKKSTAKQRQPKAPRAKTTKPAAQRTKRDENSAGAVAIKIQRFTQPRHRADDDSGDEDPLSSTIPYASRSGVNAVDVFAQMCEEIMGKSVESIKEGFRNAQDAAAKKELRVKLLAVQAFREEVRTRLLEHTIALDALFALKKRVREAQREKVKLRERITEIRTEREQVQLRMDAVRIKHGEDSKEALHNINLSAAMHDIDLAIEQGRSAPDLSAKEQKTADLANLELLISRVAEQACSNSPGGGALKQIKAFNAFLERAAAVL</sequence>
<dbReference type="Pfam" id="PF20994">
    <property type="entry name" value="CENPU"/>
    <property type="match status" value="1"/>
</dbReference>
<accession>A0A9W8YZ04</accession>
<proteinExistence type="predicted"/>
<feature type="compositionally biased region" description="Basic and acidic residues" evidence="2">
    <location>
        <begin position="1"/>
        <end position="10"/>
    </location>
</feature>
<feature type="compositionally biased region" description="Basic residues" evidence="2">
    <location>
        <begin position="369"/>
        <end position="383"/>
    </location>
</feature>
<dbReference type="InterPro" id="IPR048743">
    <property type="entry name" value="AME1"/>
</dbReference>
<dbReference type="EMBL" id="JAPEVB010000002">
    <property type="protein sequence ID" value="KAJ4394068.1"/>
    <property type="molecule type" value="Genomic_DNA"/>
</dbReference>
<protein>
    <recommendedName>
        <fullName evidence="3">Inner kinetochore subunit AME1 domain-containing protein</fullName>
    </recommendedName>
</protein>
<dbReference type="AlphaFoldDB" id="A0A9W8YZ04"/>
<feature type="compositionally biased region" description="Polar residues" evidence="2">
    <location>
        <begin position="88"/>
        <end position="97"/>
    </location>
</feature>
<evidence type="ECO:0000256" key="2">
    <source>
        <dbReference type="SAM" id="MobiDB-lite"/>
    </source>
</evidence>